<evidence type="ECO:0000313" key="3">
    <source>
        <dbReference type="Proteomes" id="UP001418222"/>
    </source>
</evidence>
<gene>
    <name evidence="2" type="ORF">KSP39_PZI009880</name>
</gene>
<comment type="caution">
    <text evidence="2">The sequence shown here is derived from an EMBL/GenBank/DDBJ whole genome shotgun (WGS) entry which is preliminary data.</text>
</comment>
<proteinExistence type="predicted"/>
<dbReference type="Proteomes" id="UP001418222">
    <property type="component" value="Unassembled WGS sequence"/>
</dbReference>
<feature type="compositionally biased region" description="Basic and acidic residues" evidence="1">
    <location>
        <begin position="125"/>
        <end position="135"/>
    </location>
</feature>
<feature type="region of interest" description="Disordered" evidence="1">
    <location>
        <begin position="115"/>
        <end position="135"/>
    </location>
</feature>
<keyword evidence="3" id="KW-1185">Reference proteome</keyword>
<organism evidence="2 3">
    <name type="scientific">Platanthera zijinensis</name>
    <dbReference type="NCBI Taxonomy" id="2320716"/>
    <lineage>
        <taxon>Eukaryota</taxon>
        <taxon>Viridiplantae</taxon>
        <taxon>Streptophyta</taxon>
        <taxon>Embryophyta</taxon>
        <taxon>Tracheophyta</taxon>
        <taxon>Spermatophyta</taxon>
        <taxon>Magnoliopsida</taxon>
        <taxon>Liliopsida</taxon>
        <taxon>Asparagales</taxon>
        <taxon>Orchidaceae</taxon>
        <taxon>Orchidoideae</taxon>
        <taxon>Orchideae</taxon>
        <taxon>Orchidinae</taxon>
        <taxon>Platanthera</taxon>
    </lineage>
</organism>
<dbReference type="PANTHER" id="PTHR21354">
    <property type="entry name" value="ZINC FINGER PROTEIN 511"/>
    <property type="match status" value="1"/>
</dbReference>
<dbReference type="InterPro" id="IPR039258">
    <property type="entry name" value="ZNF511"/>
</dbReference>
<protein>
    <recommendedName>
        <fullName evidence="4">C2H2-type domain-containing protein</fullName>
    </recommendedName>
</protein>
<sequence>MGLSPRSSLFPKMQGKVCLHLTLMAEPFPKLSLRGEVLCTGANINLFLQYECLVDGCGVKLKSDKIRKQHLVDKHKFPASFEFFKKAKPSQQRRQKYAHKKIERTDMDGKVFIFQQKKKQPQRNSHGEGDADGDRMEVEEINALSSAVAKLSTSDTAPSNISFGHRHARAFAFLPRSLRQNAKHQSDVMK</sequence>
<dbReference type="AlphaFoldDB" id="A0AAP0BJA3"/>
<dbReference type="EMBL" id="JBBWWQ010000008">
    <property type="protein sequence ID" value="KAK8941121.1"/>
    <property type="molecule type" value="Genomic_DNA"/>
</dbReference>
<reference evidence="2 3" key="1">
    <citation type="journal article" date="2022" name="Nat. Plants">
        <title>Genomes of leafy and leafless Platanthera orchids illuminate the evolution of mycoheterotrophy.</title>
        <authorList>
            <person name="Li M.H."/>
            <person name="Liu K.W."/>
            <person name="Li Z."/>
            <person name="Lu H.C."/>
            <person name="Ye Q.L."/>
            <person name="Zhang D."/>
            <person name="Wang J.Y."/>
            <person name="Li Y.F."/>
            <person name="Zhong Z.M."/>
            <person name="Liu X."/>
            <person name="Yu X."/>
            <person name="Liu D.K."/>
            <person name="Tu X.D."/>
            <person name="Liu B."/>
            <person name="Hao Y."/>
            <person name="Liao X.Y."/>
            <person name="Jiang Y.T."/>
            <person name="Sun W.H."/>
            <person name="Chen J."/>
            <person name="Chen Y.Q."/>
            <person name="Ai Y."/>
            <person name="Zhai J.W."/>
            <person name="Wu S.S."/>
            <person name="Zhou Z."/>
            <person name="Hsiao Y.Y."/>
            <person name="Wu W.L."/>
            <person name="Chen Y.Y."/>
            <person name="Lin Y.F."/>
            <person name="Hsu J.L."/>
            <person name="Li C.Y."/>
            <person name="Wang Z.W."/>
            <person name="Zhao X."/>
            <person name="Zhong W.Y."/>
            <person name="Ma X.K."/>
            <person name="Ma L."/>
            <person name="Huang J."/>
            <person name="Chen G.Z."/>
            <person name="Huang M.Z."/>
            <person name="Huang L."/>
            <person name="Peng D.H."/>
            <person name="Luo Y.B."/>
            <person name="Zou S.Q."/>
            <person name="Chen S.P."/>
            <person name="Lan S."/>
            <person name="Tsai W.C."/>
            <person name="Van de Peer Y."/>
            <person name="Liu Z.J."/>
        </authorList>
    </citation>
    <scope>NUCLEOTIDE SEQUENCE [LARGE SCALE GENOMIC DNA]</scope>
    <source>
        <strain evidence="2">Lor287</strain>
    </source>
</reference>
<evidence type="ECO:0008006" key="4">
    <source>
        <dbReference type="Google" id="ProtNLM"/>
    </source>
</evidence>
<name>A0AAP0BJA3_9ASPA</name>
<evidence type="ECO:0000313" key="2">
    <source>
        <dbReference type="EMBL" id="KAK8941121.1"/>
    </source>
</evidence>
<dbReference type="PANTHER" id="PTHR21354:SF0">
    <property type="entry name" value="ZINC FINGER PROTEIN 511"/>
    <property type="match status" value="1"/>
</dbReference>
<accession>A0AAP0BJA3</accession>
<evidence type="ECO:0000256" key="1">
    <source>
        <dbReference type="SAM" id="MobiDB-lite"/>
    </source>
</evidence>